<reference evidence="1 2" key="1">
    <citation type="journal article" date="2023" name="bioRxiv">
        <title>An intranuclear bacterial parasite of deep-sea mussels expresses apoptosis inhibitors acquired from its host.</title>
        <authorList>
            <person name="Gonzalez Porras M.A."/>
            <person name="Assie A."/>
            <person name="Tietjen M."/>
            <person name="Violette M."/>
            <person name="Kleiner M."/>
            <person name="Gruber-Vodicka H."/>
            <person name="Dubilier N."/>
            <person name="Leisch N."/>
        </authorList>
    </citation>
    <scope>NUCLEOTIDE SEQUENCE [LARGE SCALE GENOMIC DNA]</scope>
    <source>
        <strain evidence="1">IAP13</strain>
    </source>
</reference>
<dbReference type="InterPro" id="IPR009510">
    <property type="entry name" value="T3SS_K"/>
</dbReference>
<accession>A0AA90NJS2</accession>
<sequence>MVETSSIIMGSENNNLIERIIEFNLCPVSYIHGSWLKKVKYAQLVKLLCKKDQSHSYLSQYLLGHFGLNADFDYEFDVAEKRVALASSEELIQLVLYIGIVLNERVIRSVVKREDRVKLEQCLGEDAYYFAVKKAQFLLSAIQGDAPGILVDWNNTDRFKSSLMLSGLQVLAIVYADMTQAFRKRLLLKLPRSWRNHLEHPQSDIVSKEQGLSLLIKSYKEVNRQWQHLLS</sequence>
<dbReference type="EMBL" id="JASXSV010000003">
    <property type="protein sequence ID" value="MDP0588174.1"/>
    <property type="molecule type" value="Genomic_DNA"/>
</dbReference>
<protein>
    <submittedName>
        <fullName evidence="1">SctK family type III secretion system sorting platform protein</fullName>
    </submittedName>
</protein>
<dbReference type="Proteomes" id="UP001178148">
    <property type="component" value="Unassembled WGS sequence"/>
</dbReference>
<evidence type="ECO:0000313" key="2">
    <source>
        <dbReference type="Proteomes" id="UP001178148"/>
    </source>
</evidence>
<evidence type="ECO:0000313" key="1">
    <source>
        <dbReference type="EMBL" id="MDP0588174.1"/>
    </source>
</evidence>
<keyword evidence="2" id="KW-1185">Reference proteome</keyword>
<dbReference type="Pfam" id="PF06578">
    <property type="entry name" value="YscK"/>
    <property type="match status" value="1"/>
</dbReference>
<gene>
    <name evidence="1" type="ORF">QS748_02790</name>
</gene>
<comment type="caution">
    <text evidence="1">The sequence shown here is derived from an EMBL/GenBank/DDBJ whole genome shotgun (WGS) entry which is preliminary data.</text>
</comment>
<organism evidence="1 2">
    <name type="scientific">Candidatus Endonucleibacter bathymodioli</name>
    <dbReference type="NCBI Taxonomy" id="539814"/>
    <lineage>
        <taxon>Bacteria</taxon>
        <taxon>Pseudomonadati</taxon>
        <taxon>Pseudomonadota</taxon>
        <taxon>Gammaproteobacteria</taxon>
        <taxon>Oceanospirillales</taxon>
        <taxon>Endozoicomonadaceae</taxon>
        <taxon>Candidatus Endonucleibacter</taxon>
    </lineage>
</organism>
<proteinExistence type="predicted"/>
<name>A0AA90NJS2_9GAMM</name>
<dbReference type="AlphaFoldDB" id="A0AA90NJS2"/>